<organism evidence="6 7">
    <name type="scientific">Karstenula rhodostoma CBS 690.94</name>
    <dbReference type="NCBI Taxonomy" id="1392251"/>
    <lineage>
        <taxon>Eukaryota</taxon>
        <taxon>Fungi</taxon>
        <taxon>Dikarya</taxon>
        <taxon>Ascomycota</taxon>
        <taxon>Pezizomycotina</taxon>
        <taxon>Dothideomycetes</taxon>
        <taxon>Pleosporomycetidae</taxon>
        <taxon>Pleosporales</taxon>
        <taxon>Massarineae</taxon>
        <taxon>Didymosphaeriaceae</taxon>
        <taxon>Karstenula</taxon>
    </lineage>
</organism>
<evidence type="ECO:0000313" key="6">
    <source>
        <dbReference type="EMBL" id="KAF2437586.1"/>
    </source>
</evidence>
<dbReference type="AlphaFoldDB" id="A0A9P4U5C6"/>
<keyword evidence="1" id="KW-0479">Metal-binding</keyword>
<gene>
    <name evidence="6" type="ORF">P171DRAFT_179198</name>
</gene>
<reference evidence="6" key="1">
    <citation type="journal article" date="2020" name="Stud. Mycol.">
        <title>101 Dothideomycetes genomes: a test case for predicting lifestyles and emergence of pathogens.</title>
        <authorList>
            <person name="Haridas S."/>
            <person name="Albert R."/>
            <person name="Binder M."/>
            <person name="Bloem J."/>
            <person name="Labutti K."/>
            <person name="Salamov A."/>
            <person name="Andreopoulos B."/>
            <person name="Baker S."/>
            <person name="Barry K."/>
            <person name="Bills G."/>
            <person name="Bluhm B."/>
            <person name="Cannon C."/>
            <person name="Castanera R."/>
            <person name="Culley D."/>
            <person name="Daum C."/>
            <person name="Ezra D."/>
            <person name="Gonzalez J."/>
            <person name="Henrissat B."/>
            <person name="Kuo A."/>
            <person name="Liang C."/>
            <person name="Lipzen A."/>
            <person name="Lutzoni F."/>
            <person name="Magnuson J."/>
            <person name="Mondo S."/>
            <person name="Nolan M."/>
            <person name="Ohm R."/>
            <person name="Pangilinan J."/>
            <person name="Park H.-J."/>
            <person name="Ramirez L."/>
            <person name="Alfaro M."/>
            <person name="Sun H."/>
            <person name="Tritt A."/>
            <person name="Yoshinaga Y."/>
            <person name="Zwiers L.-H."/>
            <person name="Turgeon B."/>
            <person name="Goodwin S."/>
            <person name="Spatafora J."/>
            <person name="Crous P."/>
            <person name="Grigoriev I."/>
        </authorList>
    </citation>
    <scope>NUCLEOTIDE SEQUENCE</scope>
    <source>
        <strain evidence="6">CBS 690.94</strain>
    </source>
</reference>
<evidence type="ECO:0000256" key="2">
    <source>
        <dbReference type="ARBA" id="ARBA00022771"/>
    </source>
</evidence>
<dbReference type="SUPFAM" id="SSF144232">
    <property type="entry name" value="HIT/MYND zinc finger-like"/>
    <property type="match status" value="1"/>
</dbReference>
<dbReference type="GO" id="GO:0008270">
    <property type="term" value="F:zinc ion binding"/>
    <property type="evidence" value="ECO:0007669"/>
    <property type="project" value="UniProtKB-KW"/>
</dbReference>
<feature type="domain" description="MYND-type" evidence="5">
    <location>
        <begin position="140"/>
        <end position="175"/>
    </location>
</feature>
<feature type="region of interest" description="Disordered" evidence="4">
    <location>
        <begin position="81"/>
        <end position="105"/>
    </location>
</feature>
<dbReference type="PROSITE" id="PS01360">
    <property type="entry name" value="ZF_MYND_1"/>
    <property type="match status" value="1"/>
</dbReference>
<evidence type="ECO:0000256" key="4">
    <source>
        <dbReference type="SAM" id="MobiDB-lite"/>
    </source>
</evidence>
<evidence type="ECO:0000259" key="5">
    <source>
        <dbReference type="PROSITE" id="PS01360"/>
    </source>
</evidence>
<evidence type="ECO:0000256" key="1">
    <source>
        <dbReference type="ARBA" id="ARBA00022723"/>
    </source>
</evidence>
<dbReference type="Pfam" id="PF01753">
    <property type="entry name" value="zf-MYND"/>
    <property type="match status" value="1"/>
</dbReference>
<accession>A0A9P4U5C6</accession>
<keyword evidence="2" id="KW-0863">Zinc-finger</keyword>
<proteinExistence type="predicted"/>
<evidence type="ECO:0000313" key="7">
    <source>
        <dbReference type="Proteomes" id="UP000799764"/>
    </source>
</evidence>
<sequence length="182" mass="19350">MTIMCARRLGVTSLPARGSTFLQQRSQLNTFADRTPLPSPTLTSSSISSLVSPATWAVNQALILDPNDSSEEAVPMTAKHAPTARDCSLPPHPRAPSARNPGEVINPGNVRLIRSASQPPLSSKPAFLQTKTDAPPARLCSMCPGNGSTSCDKCQMVLYCSEACRNLDSQHDTLCGDSTATR</sequence>
<evidence type="ECO:0000256" key="3">
    <source>
        <dbReference type="ARBA" id="ARBA00022833"/>
    </source>
</evidence>
<keyword evidence="7" id="KW-1185">Reference proteome</keyword>
<keyword evidence="3" id="KW-0862">Zinc</keyword>
<dbReference type="InterPro" id="IPR002893">
    <property type="entry name" value="Znf_MYND"/>
</dbReference>
<dbReference type="Gene3D" id="6.10.140.2220">
    <property type="match status" value="1"/>
</dbReference>
<comment type="caution">
    <text evidence="6">The sequence shown here is derived from an EMBL/GenBank/DDBJ whole genome shotgun (WGS) entry which is preliminary data.</text>
</comment>
<protein>
    <recommendedName>
        <fullName evidence="5">MYND-type domain-containing protein</fullName>
    </recommendedName>
</protein>
<dbReference type="Proteomes" id="UP000799764">
    <property type="component" value="Unassembled WGS sequence"/>
</dbReference>
<dbReference type="EMBL" id="MU001515">
    <property type="protein sequence ID" value="KAF2437586.1"/>
    <property type="molecule type" value="Genomic_DNA"/>
</dbReference>
<name>A0A9P4U5C6_9PLEO</name>